<evidence type="ECO:0000313" key="2">
    <source>
        <dbReference type="Proteomes" id="UP001162131"/>
    </source>
</evidence>
<dbReference type="AlphaFoldDB" id="A0AAU9JIV3"/>
<dbReference type="EMBL" id="CAJZBQ010000037">
    <property type="protein sequence ID" value="CAG9325007.1"/>
    <property type="molecule type" value="Genomic_DNA"/>
</dbReference>
<keyword evidence="2" id="KW-1185">Reference proteome</keyword>
<reference evidence="1" key="1">
    <citation type="submission" date="2021-09" db="EMBL/GenBank/DDBJ databases">
        <authorList>
            <consortium name="AG Swart"/>
            <person name="Singh M."/>
            <person name="Singh A."/>
            <person name="Seah K."/>
            <person name="Emmerich C."/>
        </authorList>
    </citation>
    <scope>NUCLEOTIDE SEQUENCE</scope>
    <source>
        <strain evidence="1">ATCC30299</strain>
    </source>
</reference>
<organism evidence="1 2">
    <name type="scientific">Blepharisma stoltei</name>
    <dbReference type="NCBI Taxonomy" id="1481888"/>
    <lineage>
        <taxon>Eukaryota</taxon>
        <taxon>Sar</taxon>
        <taxon>Alveolata</taxon>
        <taxon>Ciliophora</taxon>
        <taxon>Postciliodesmatophora</taxon>
        <taxon>Heterotrichea</taxon>
        <taxon>Heterotrichida</taxon>
        <taxon>Blepharismidae</taxon>
        <taxon>Blepharisma</taxon>
    </lineage>
</organism>
<proteinExistence type="predicted"/>
<dbReference type="Proteomes" id="UP001162131">
    <property type="component" value="Unassembled WGS sequence"/>
</dbReference>
<name>A0AAU9JIV3_9CILI</name>
<sequence length="167" mass="19604">MATIASRNYMDSDVVLMKTRHDDMLMHKFNIKNARKAIDNSTPQSFKKSPSKLRYKLLEISKSKGNYNFGSLTPIKSLNLEYRKKEAKKIDDENYNLAARLITKESQLNFKKLDEEYKNSITYRDRISRVTRINLAKKLVEKEWPIATTERSCSNFRNLQESKRSLS</sequence>
<comment type="caution">
    <text evidence="1">The sequence shown here is derived from an EMBL/GenBank/DDBJ whole genome shotgun (WGS) entry which is preliminary data.</text>
</comment>
<protein>
    <submittedName>
        <fullName evidence="1">Uncharacterized protein</fullName>
    </submittedName>
</protein>
<accession>A0AAU9JIV3</accession>
<evidence type="ECO:0000313" key="1">
    <source>
        <dbReference type="EMBL" id="CAG9325007.1"/>
    </source>
</evidence>
<gene>
    <name evidence="1" type="ORF">BSTOLATCC_MIC37753</name>
</gene>